<accession>A0A1W6B0F9</accession>
<dbReference type="Proteomes" id="UP000192900">
    <property type="component" value="Chromosome"/>
</dbReference>
<dbReference type="EMBL" id="CP019706">
    <property type="protein sequence ID" value="ARJ40565.1"/>
    <property type="molecule type" value="Genomic_DNA"/>
</dbReference>
<evidence type="ECO:0000313" key="1">
    <source>
        <dbReference type="EMBL" id="ARJ40565.1"/>
    </source>
</evidence>
<sequence length="72" mass="8092">MLVERKARNDTDFPALALLADGDFVAAIMAKLPFSYWFNNFTQRGTSQNIVLLCFRHTSCCDRPLENVIAPG</sequence>
<proteinExistence type="predicted"/>
<name>A0A1W6B0F9_9GAMM</name>
<dbReference type="STRING" id="1891675.B1H58_00210"/>
<evidence type="ECO:0000313" key="2">
    <source>
        <dbReference type="Proteomes" id="UP000192900"/>
    </source>
</evidence>
<dbReference type="KEGG" id="palh:B1H58_00210"/>
<keyword evidence="2" id="KW-1185">Reference proteome</keyword>
<organism evidence="1 2">
    <name type="scientific">Pantoea alhagi</name>
    <dbReference type="NCBI Taxonomy" id="1891675"/>
    <lineage>
        <taxon>Bacteria</taxon>
        <taxon>Pseudomonadati</taxon>
        <taxon>Pseudomonadota</taxon>
        <taxon>Gammaproteobacteria</taxon>
        <taxon>Enterobacterales</taxon>
        <taxon>Erwiniaceae</taxon>
        <taxon>Pantoea</taxon>
    </lineage>
</organism>
<gene>
    <name evidence="1" type="ORF">B1H58_00210</name>
</gene>
<protein>
    <submittedName>
        <fullName evidence="1">Uncharacterized protein</fullName>
    </submittedName>
</protein>
<dbReference type="AlphaFoldDB" id="A0A1W6B0F9"/>
<reference evidence="1 2" key="1">
    <citation type="submission" date="2017-02" db="EMBL/GenBank/DDBJ databases">
        <title>Complete genome sequence of the drought resistance-promoting endophyte Pantoea alhagi LTYR-11Z.</title>
        <authorList>
            <person name="Zhang L."/>
        </authorList>
    </citation>
    <scope>NUCLEOTIDE SEQUENCE [LARGE SCALE GENOMIC DNA]</scope>
    <source>
        <strain evidence="1 2">LTYR-11Z</strain>
    </source>
</reference>